<keyword evidence="2" id="KW-1185">Reference proteome</keyword>
<dbReference type="SUPFAM" id="SSF51445">
    <property type="entry name" value="(Trans)glycosidases"/>
    <property type="match status" value="1"/>
</dbReference>
<reference evidence="1 2" key="1">
    <citation type="submission" date="2020-08" db="EMBL/GenBank/DDBJ databases">
        <title>Plant Genome Project.</title>
        <authorList>
            <person name="Zhang R.-G."/>
        </authorList>
    </citation>
    <scope>NUCLEOTIDE SEQUENCE [LARGE SCALE GENOMIC DNA]</scope>
    <source>
        <tissue evidence="1">Rhizome</tissue>
    </source>
</reference>
<evidence type="ECO:0000313" key="2">
    <source>
        <dbReference type="Proteomes" id="UP000734854"/>
    </source>
</evidence>
<protein>
    <recommendedName>
        <fullName evidence="3">Mannan endo-1,4-beta-mannosidase</fullName>
    </recommendedName>
</protein>
<sequence>MLEAASAAAGGSDVACVQQEGEATAAYRRRWRLPEEASVSTGGGDVRWRRSPPAVARGGGCSAWGQLQHTGRGGGGVKLAEGSGAADLKKLEEKENLYGKEEDNKIKKHDGNANDLCGSIFDRVNHQASVLLDRNFPLILSEFGLDLHGTNTNTNDNRYFSCALAYAAAHDMDWAFWALQGSYYRRSGIVDHDEMYGLLSFDWSVAKSDAQMARIWSIQQPFQGPNRKLSGHLMILHPLTGLCVSTDDSFQRLELSIGRCTDQWSYVRQTLSFNNSSFFSCATAGGAGKEIRLAECNTASKWTLLSASQLHVSTKMDDGTSLCLEVGGDGRTVVTNPCRCLSSNKSCDPQNQWFKLVNTDRLT</sequence>
<dbReference type="SUPFAM" id="SSF50370">
    <property type="entry name" value="Ricin B-like lectins"/>
    <property type="match status" value="1"/>
</dbReference>
<dbReference type="InterPro" id="IPR035992">
    <property type="entry name" value="Ricin_B-like_lectins"/>
</dbReference>
<comment type="caution">
    <text evidence="1">The sequence shown here is derived from an EMBL/GenBank/DDBJ whole genome shotgun (WGS) entry which is preliminary data.</text>
</comment>
<name>A0A8J5FY70_ZINOF</name>
<proteinExistence type="predicted"/>
<dbReference type="InterPro" id="IPR017853">
    <property type="entry name" value="GH"/>
</dbReference>
<dbReference type="PANTHER" id="PTHR31263:SF44">
    <property type="entry name" value="OS04G0481200 PROTEIN"/>
    <property type="match status" value="1"/>
</dbReference>
<accession>A0A8J5FY70</accession>
<gene>
    <name evidence="1" type="ORF">ZIOFF_047877</name>
</gene>
<dbReference type="Proteomes" id="UP000734854">
    <property type="component" value="Unassembled WGS sequence"/>
</dbReference>
<dbReference type="AlphaFoldDB" id="A0A8J5FY70"/>
<dbReference type="Gene3D" id="3.20.20.80">
    <property type="entry name" value="Glycosidases"/>
    <property type="match status" value="1"/>
</dbReference>
<dbReference type="EMBL" id="JACMSC010000013">
    <property type="protein sequence ID" value="KAG6492906.1"/>
    <property type="molecule type" value="Genomic_DNA"/>
</dbReference>
<organism evidence="1 2">
    <name type="scientific">Zingiber officinale</name>
    <name type="common">Ginger</name>
    <name type="synonym">Amomum zingiber</name>
    <dbReference type="NCBI Taxonomy" id="94328"/>
    <lineage>
        <taxon>Eukaryota</taxon>
        <taxon>Viridiplantae</taxon>
        <taxon>Streptophyta</taxon>
        <taxon>Embryophyta</taxon>
        <taxon>Tracheophyta</taxon>
        <taxon>Spermatophyta</taxon>
        <taxon>Magnoliopsida</taxon>
        <taxon>Liliopsida</taxon>
        <taxon>Zingiberales</taxon>
        <taxon>Zingiberaceae</taxon>
        <taxon>Zingiber</taxon>
    </lineage>
</organism>
<evidence type="ECO:0008006" key="3">
    <source>
        <dbReference type="Google" id="ProtNLM"/>
    </source>
</evidence>
<dbReference type="PANTHER" id="PTHR31263">
    <property type="entry name" value="CELLULASE FAMILY PROTEIN (AFU_ORTHOLOGUE AFUA_5G14560)"/>
    <property type="match status" value="1"/>
</dbReference>
<evidence type="ECO:0000313" key="1">
    <source>
        <dbReference type="EMBL" id="KAG6492906.1"/>
    </source>
</evidence>